<proteinExistence type="predicted"/>
<name>A0A370TRQ4_9HELO</name>
<gene>
    <name evidence="2" type="ORF">BP5553_02552</name>
</gene>
<dbReference type="RefSeq" id="XP_031870868.1">
    <property type="nucleotide sequence ID" value="XM_032011175.1"/>
</dbReference>
<dbReference type="Proteomes" id="UP000254866">
    <property type="component" value="Unassembled WGS sequence"/>
</dbReference>
<sequence length="356" mass="39511">MLTPLTTVADSNNSSHHITIIGLGTISRLLVARHLLQSRLNIHIDIAAPTASTTTAATKQEENSRPLFQIPLLYEVSIDLSGAFATANINQMASREPQAQRQDQPQEWKQDIEPPFSLSPAIFVPFQGPPGQAPILDQPQQLQKIIENLQAQQDVVRKNMLFLIQQRADNLASKAREELEVLERCKGDEISPLHGEDKEVNERQNKEIDNMFRRLKVLAKRDAKSEDYEAKPDTFNPNKQHPAIHPPAGDGNVEMGGMDNAPKPRTAKAVRDELSRNMRELVDRGTQELEGYDRHAQGILNHYRQSLERRTGRPAPPLTGPTGATVPPRGILKNAGDGGSVSRNERKASGIKFALP</sequence>
<evidence type="ECO:0000256" key="1">
    <source>
        <dbReference type="SAM" id="MobiDB-lite"/>
    </source>
</evidence>
<dbReference type="OrthoDB" id="3541874at2759"/>
<keyword evidence="3" id="KW-1185">Reference proteome</keyword>
<dbReference type="AlphaFoldDB" id="A0A370TRQ4"/>
<evidence type="ECO:0000313" key="2">
    <source>
        <dbReference type="EMBL" id="RDL38212.1"/>
    </source>
</evidence>
<evidence type="ECO:0000313" key="3">
    <source>
        <dbReference type="Proteomes" id="UP000254866"/>
    </source>
</evidence>
<dbReference type="GeneID" id="43595401"/>
<organism evidence="2 3">
    <name type="scientific">Venustampulla echinocandica</name>
    <dbReference type="NCBI Taxonomy" id="2656787"/>
    <lineage>
        <taxon>Eukaryota</taxon>
        <taxon>Fungi</taxon>
        <taxon>Dikarya</taxon>
        <taxon>Ascomycota</taxon>
        <taxon>Pezizomycotina</taxon>
        <taxon>Leotiomycetes</taxon>
        <taxon>Helotiales</taxon>
        <taxon>Pleuroascaceae</taxon>
        <taxon>Venustampulla</taxon>
    </lineage>
</organism>
<reference evidence="2 3" key="1">
    <citation type="journal article" date="2018" name="IMA Fungus">
        <title>IMA Genome-F 9: Draft genome sequence of Annulohypoxylon stygium, Aspergillus mulundensis, Berkeleyomyces basicola (syn. Thielaviopsis basicola), Ceratocystis smalleyi, two Cercospora beticola strains, Coleophoma cylindrospora, Fusarium fracticaudum, Phialophora cf. hyalina, and Morchella septimelata.</title>
        <authorList>
            <person name="Wingfield B.D."/>
            <person name="Bills G.F."/>
            <person name="Dong Y."/>
            <person name="Huang W."/>
            <person name="Nel W.J."/>
            <person name="Swalarsk-Parry B.S."/>
            <person name="Vaghefi N."/>
            <person name="Wilken P.M."/>
            <person name="An Z."/>
            <person name="de Beer Z.W."/>
            <person name="De Vos L."/>
            <person name="Chen L."/>
            <person name="Duong T.A."/>
            <person name="Gao Y."/>
            <person name="Hammerbacher A."/>
            <person name="Kikkert J.R."/>
            <person name="Li Y."/>
            <person name="Li H."/>
            <person name="Li K."/>
            <person name="Li Q."/>
            <person name="Liu X."/>
            <person name="Ma X."/>
            <person name="Naidoo K."/>
            <person name="Pethybridge S.J."/>
            <person name="Sun J."/>
            <person name="Steenkamp E.T."/>
            <person name="van der Nest M.A."/>
            <person name="van Wyk S."/>
            <person name="Wingfield M.J."/>
            <person name="Xiong C."/>
            <person name="Yue Q."/>
            <person name="Zhang X."/>
        </authorList>
    </citation>
    <scope>NUCLEOTIDE SEQUENCE [LARGE SCALE GENOMIC DNA]</scope>
    <source>
        <strain evidence="2 3">BP 5553</strain>
    </source>
</reference>
<comment type="caution">
    <text evidence="2">The sequence shown here is derived from an EMBL/GenBank/DDBJ whole genome shotgun (WGS) entry which is preliminary data.</text>
</comment>
<protein>
    <submittedName>
        <fullName evidence="2">Uncharacterized protein</fullName>
    </submittedName>
</protein>
<accession>A0A370TRQ4</accession>
<feature type="region of interest" description="Disordered" evidence="1">
    <location>
        <begin position="308"/>
        <end position="356"/>
    </location>
</feature>
<feature type="region of interest" description="Disordered" evidence="1">
    <location>
        <begin position="221"/>
        <end position="244"/>
    </location>
</feature>
<dbReference type="EMBL" id="NPIC01000002">
    <property type="protein sequence ID" value="RDL38212.1"/>
    <property type="molecule type" value="Genomic_DNA"/>
</dbReference>
<feature type="compositionally biased region" description="Basic and acidic residues" evidence="1">
    <location>
        <begin position="221"/>
        <end position="232"/>
    </location>
</feature>